<name>A0AAN9VFI1_9ORTH</name>
<dbReference type="GO" id="GO:0043240">
    <property type="term" value="C:Fanconi anaemia nuclear complex"/>
    <property type="evidence" value="ECO:0007669"/>
    <property type="project" value="InterPro"/>
</dbReference>
<dbReference type="EMBL" id="JAZDUA010000254">
    <property type="protein sequence ID" value="KAK7862853.1"/>
    <property type="molecule type" value="Genomic_DNA"/>
</dbReference>
<dbReference type="InterPro" id="IPR010994">
    <property type="entry name" value="RuvA_2-like"/>
</dbReference>
<dbReference type="Proteomes" id="UP001378592">
    <property type="component" value="Unassembled WGS sequence"/>
</dbReference>
<dbReference type="Gene3D" id="1.10.150.20">
    <property type="entry name" value="5' to 3' exonuclease, C-terminal subdomain"/>
    <property type="match status" value="1"/>
</dbReference>
<dbReference type="GO" id="GO:0003682">
    <property type="term" value="F:chromatin binding"/>
    <property type="evidence" value="ECO:0007669"/>
    <property type="project" value="TreeGrafter"/>
</dbReference>
<dbReference type="Pfam" id="PF17949">
    <property type="entry name" value="PND"/>
    <property type="match status" value="1"/>
</dbReference>
<dbReference type="AlphaFoldDB" id="A0AAN9VFI1"/>
<feature type="domain" description="Fanconi anemia core complex-associated protein 24 pseudonuclease" evidence="1">
    <location>
        <begin position="18"/>
        <end position="135"/>
    </location>
</feature>
<dbReference type="InterPro" id="IPR040646">
    <property type="entry name" value="PND"/>
</dbReference>
<keyword evidence="3" id="KW-1185">Reference proteome</keyword>
<reference evidence="2 3" key="1">
    <citation type="submission" date="2024-03" db="EMBL/GenBank/DDBJ databases">
        <title>The genome assembly and annotation of the cricket Gryllus longicercus Weissman &amp; Gray.</title>
        <authorList>
            <person name="Szrajer S."/>
            <person name="Gray D."/>
            <person name="Ylla G."/>
        </authorList>
    </citation>
    <scope>NUCLEOTIDE SEQUENCE [LARGE SCALE GENOMIC DNA]</scope>
    <source>
        <strain evidence="2">DAG 2021-001</strain>
        <tissue evidence="2">Whole body minus gut</tissue>
    </source>
</reference>
<protein>
    <recommendedName>
        <fullName evidence="1">Fanconi anemia core complex-associated protein 24 pseudonuclease domain-containing protein</fullName>
    </recommendedName>
</protein>
<dbReference type="SUPFAM" id="SSF47781">
    <property type="entry name" value="RuvA domain 2-like"/>
    <property type="match status" value="1"/>
</dbReference>
<evidence type="ECO:0000313" key="2">
    <source>
        <dbReference type="EMBL" id="KAK7862853.1"/>
    </source>
</evidence>
<dbReference type="PANTHER" id="PTHR31786:SF2">
    <property type="entry name" value="FANCONI ANEMIA CORE COMPLEX-ASSOCIATED PROTEIN 24"/>
    <property type="match status" value="1"/>
</dbReference>
<dbReference type="PANTHER" id="PTHR31786">
    <property type="entry name" value="FANCONI ANEMIA CORE COMPLEX-ASSOCIATED PROTEIN 24"/>
    <property type="match status" value="1"/>
</dbReference>
<dbReference type="InterPro" id="IPR026985">
    <property type="entry name" value="FAAP24"/>
</dbReference>
<dbReference type="GO" id="GO:0036297">
    <property type="term" value="P:interstrand cross-link repair"/>
    <property type="evidence" value="ECO:0007669"/>
    <property type="project" value="InterPro"/>
</dbReference>
<proteinExistence type="predicted"/>
<evidence type="ECO:0000259" key="1">
    <source>
        <dbReference type="Pfam" id="PF17949"/>
    </source>
</evidence>
<comment type="caution">
    <text evidence="2">The sequence shown here is derived from an EMBL/GenBank/DDBJ whole genome shotgun (WGS) entry which is preliminary data.</text>
</comment>
<gene>
    <name evidence="2" type="ORF">R5R35_008452</name>
</gene>
<dbReference type="Gene3D" id="3.40.50.10130">
    <property type="match status" value="1"/>
</dbReference>
<organism evidence="2 3">
    <name type="scientific">Gryllus longicercus</name>
    <dbReference type="NCBI Taxonomy" id="2509291"/>
    <lineage>
        <taxon>Eukaryota</taxon>
        <taxon>Metazoa</taxon>
        <taxon>Ecdysozoa</taxon>
        <taxon>Arthropoda</taxon>
        <taxon>Hexapoda</taxon>
        <taxon>Insecta</taxon>
        <taxon>Pterygota</taxon>
        <taxon>Neoptera</taxon>
        <taxon>Polyneoptera</taxon>
        <taxon>Orthoptera</taxon>
        <taxon>Ensifera</taxon>
        <taxon>Gryllidea</taxon>
        <taxon>Grylloidea</taxon>
        <taxon>Gryllidae</taxon>
        <taxon>Gryllinae</taxon>
        <taxon>Gryllus</taxon>
    </lineage>
</organism>
<sequence length="222" mass="24391">MCTNQPSSQYQNPDKGGIKFPCGYILVNKRWTSDPVGRELAKRTKISYSDAMGFVDFYITQECPVIYFSESDLKTKKRECQEKVSKLNSVSSSKGLVIATWNSNVLSEFSDIQEYATLDVGLLVIPVTCHSQLPAILHKLAVEETKSPQKTRKGSGQGGTSLGEQVSLLTNVPGIGEKEAKSLLQRFGNIVSVCEASKDVLENALGENLGTKVFNFFNQPIT</sequence>
<evidence type="ECO:0000313" key="3">
    <source>
        <dbReference type="Proteomes" id="UP001378592"/>
    </source>
</evidence>
<accession>A0AAN9VFI1</accession>